<evidence type="ECO:0000256" key="3">
    <source>
        <dbReference type="HAMAP-Rule" id="MF_00108"/>
    </source>
</evidence>
<name>A0A5C5ZTM7_9BACT</name>
<evidence type="ECO:0000256" key="1">
    <source>
        <dbReference type="ARBA" id="ARBA00022679"/>
    </source>
</evidence>
<keyword evidence="2 3" id="KW-0548">Nucleotidyltransferase</keyword>
<feature type="site" description="Transition state stabilizer" evidence="3">
    <location>
        <position position="21"/>
    </location>
</feature>
<dbReference type="PANTHER" id="PTHR32125">
    <property type="entry name" value="2-C-METHYL-D-ERYTHRITOL 4-PHOSPHATE CYTIDYLYLTRANSFERASE, CHLOROPLASTIC"/>
    <property type="match status" value="1"/>
</dbReference>
<dbReference type="GO" id="GO:0019288">
    <property type="term" value="P:isopentenyl diphosphate biosynthetic process, methylerythritol 4-phosphate pathway"/>
    <property type="evidence" value="ECO:0007669"/>
    <property type="project" value="UniProtKB-UniRule"/>
</dbReference>
<keyword evidence="5" id="KW-1185">Reference proteome</keyword>
<reference evidence="4 5" key="1">
    <citation type="submission" date="2019-02" db="EMBL/GenBank/DDBJ databases">
        <title>Deep-cultivation of Planctomycetes and their phenomic and genomic characterization uncovers novel biology.</title>
        <authorList>
            <person name="Wiegand S."/>
            <person name="Jogler M."/>
            <person name="Boedeker C."/>
            <person name="Pinto D."/>
            <person name="Vollmers J."/>
            <person name="Rivas-Marin E."/>
            <person name="Kohn T."/>
            <person name="Peeters S.H."/>
            <person name="Heuer A."/>
            <person name="Rast P."/>
            <person name="Oberbeckmann S."/>
            <person name="Bunk B."/>
            <person name="Jeske O."/>
            <person name="Meyerdierks A."/>
            <person name="Storesund J.E."/>
            <person name="Kallscheuer N."/>
            <person name="Luecker S."/>
            <person name="Lage O.M."/>
            <person name="Pohl T."/>
            <person name="Merkel B.J."/>
            <person name="Hornburger P."/>
            <person name="Mueller R.-W."/>
            <person name="Bruemmer F."/>
            <person name="Labrenz M."/>
            <person name="Spormann A.M."/>
            <person name="Op Den Camp H."/>
            <person name="Overmann J."/>
            <person name="Amann R."/>
            <person name="Jetten M.S.M."/>
            <person name="Mascher T."/>
            <person name="Medema M.H."/>
            <person name="Devos D.P."/>
            <person name="Kaster A.-K."/>
            <person name="Ovreas L."/>
            <person name="Rohde M."/>
            <person name="Galperin M.Y."/>
            <person name="Jogler C."/>
        </authorList>
    </citation>
    <scope>NUCLEOTIDE SEQUENCE [LARGE SCALE GENOMIC DNA]</scope>
    <source>
        <strain evidence="4 5">Mal64</strain>
    </source>
</reference>
<dbReference type="EC" id="2.7.7.60" evidence="3"/>
<feature type="site" description="Positions MEP for the nucleophilic attack" evidence="3">
    <location>
        <position position="219"/>
    </location>
</feature>
<dbReference type="Pfam" id="PF01128">
    <property type="entry name" value="IspD"/>
    <property type="match status" value="1"/>
</dbReference>
<comment type="pathway">
    <text evidence="3">Isoprenoid biosynthesis; isopentenyl diphosphate biosynthesis via DXP pathway; isopentenyl diphosphate from 1-deoxy-D-xylulose 5-phosphate: step 2/6.</text>
</comment>
<dbReference type="InterPro" id="IPR029044">
    <property type="entry name" value="Nucleotide-diphossugar_trans"/>
</dbReference>
<dbReference type="GO" id="GO:0050518">
    <property type="term" value="F:2-C-methyl-D-erythritol 4-phosphate cytidylyltransferase activity"/>
    <property type="evidence" value="ECO:0007669"/>
    <property type="project" value="UniProtKB-UniRule"/>
</dbReference>
<dbReference type="InterPro" id="IPR050088">
    <property type="entry name" value="IspD/TarI_cytidylyltransf_bact"/>
</dbReference>
<dbReference type="NCBIfam" id="TIGR00453">
    <property type="entry name" value="ispD"/>
    <property type="match status" value="1"/>
</dbReference>
<comment type="caution">
    <text evidence="4">The sequence shown here is derived from an EMBL/GenBank/DDBJ whole genome shotgun (WGS) entry which is preliminary data.</text>
</comment>
<proteinExistence type="inferred from homology"/>
<gene>
    <name evidence="3 4" type="primary">ispD</name>
    <name evidence="4" type="ORF">Mal64_09590</name>
</gene>
<dbReference type="SUPFAM" id="SSF53448">
    <property type="entry name" value="Nucleotide-diphospho-sugar transferases"/>
    <property type="match status" value="1"/>
</dbReference>
<dbReference type="UniPathway" id="UPA00056">
    <property type="reaction ID" value="UER00093"/>
</dbReference>
<dbReference type="InterPro" id="IPR001228">
    <property type="entry name" value="IspD"/>
</dbReference>
<dbReference type="RefSeq" id="WP_146397549.1">
    <property type="nucleotide sequence ID" value="NZ_SJPQ01000001.1"/>
</dbReference>
<dbReference type="InterPro" id="IPR034683">
    <property type="entry name" value="IspD/TarI"/>
</dbReference>
<dbReference type="FunFam" id="3.90.550.10:FF:000003">
    <property type="entry name" value="2-C-methyl-D-erythritol 4-phosphate cytidylyltransferase"/>
    <property type="match status" value="1"/>
</dbReference>
<feature type="site" description="Positions MEP for the nucleophilic attack" evidence="3">
    <location>
        <position position="166"/>
    </location>
</feature>
<comment type="function">
    <text evidence="3">Catalyzes the formation of 4-diphosphocytidyl-2-C-methyl-D-erythritol from CTP and 2-C-methyl-D-erythritol 4-phosphate (MEP).</text>
</comment>
<evidence type="ECO:0000313" key="4">
    <source>
        <dbReference type="EMBL" id="TWT90566.1"/>
    </source>
</evidence>
<dbReference type="CDD" id="cd02516">
    <property type="entry name" value="CDP-ME_synthetase"/>
    <property type="match status" value="1"/>
</dbReference>
<sequence length="256" mass="27747">MSDTPKPRFAVILVAAGRSERFADANYKKPFAPLCDRAVWLHSAERFMERDDVCQVVVVIAEEDREDFQRRFGPNLAFMSVEVCVGGANRGDSVRAGLAKLTDGATHVAVHDAARPCVADKEIDAVFAAASRDGAAILAARVADTIKRAKAPADGGKPSIEETVPRDGLWAAQTPQVFCRKLLERAHEAAGEGETDDAQLIERLGEPVTLVEGSPMNLKITKRMDLKLAELILKARPPKDPAGGFANPFAGDDMWR</sequence>
<keyword evidence="1 3" id="KW-0808">Transferase</keyword>
<accession>A0A5C5ZTM7</accession>
<evidence type="ECO:0000313" key="5">
    <source>
        <dbReference type="Proteomes" id="UP000315440"/>
    </source>
</evidence>
<dbReference type="OrthoDB" id="9806837at2"/>
<protein>
    <recommendedName>
        <fullName evidence="3">2-C-methyl-D-erythritol 4-phosphate cytidylyltransferase</fullName>
        <ecNumber evidence="3">2.7.7.60</ecNumber>
    </recommendedName>
    <alternativeName>
        <fullName evidence="3">4-diphosphocytidyl-2C-methyl-D-erythritol synthase</fullName>
    </alternativeName>
    <alternativeName>
        <fullName evidence="3">MEP cytidylyltransferase</fullName>
        <shortName evidence="3">MCT</shortName>
    </alternativeName>
</protein>
<dbReference type="Proteomes" id="UP000315440">
    <property type="component" value="Unassembled WGS sequence"/>
</dbReference>
<comment type="similarity">
    <text evidence="3">Belongs to the IspD/TarI cytidylyltransferase family. IspD subfamily.</text>
</comment>
<keyword evidence="3" id="KW-0414">Isoprene biosynthesis</keyword>
<dbReference type="AlphaFoldDB" id="A0A5C5ZTM7"/>
<evidence type="ECO:0000256" key="2">
    <source>
        <dbReference type="ARBA" id="ARBA00022695"/>
    </source>
</evidence>
<feature type="site" description="Transition state stabilizer" evidence="3">
    <location>
        <position position="29"/>
    </location>
</feature>
<dbReference type="PANTHER" id="PTHR32125:SF4">
    <property type="entry name" value="2-C-METHYL-D-ERYTHRITOL 4-PHOSPHATE CYTIDYLYLTRANSFERASE, CHLOROPLASTIC"/>
    <property type="match status" value="1"/>
</dbReference>
<comment type="catalytic activity">
    <reaction evidence="3">
        <text>2-C-methyl-D-erythritol 4-phosphate + CTP + H(+) = 4-CDP-2-C-methyl-D-erythritol + diphosphate</text>
        <dbReference type="Rhea" id="RHEA:13429"/>
        <dbReference type="ChEBI" id="CHEBI:15378"/>
        <dbReference type="ChEBI" id="CHEBI:33019"/>
        <dbReference type="ChEBI" id="CHEBI:37563"/>
        <dbReference type="ChEBI" id="CHEBI:57823"/>
        <dbReference type="ChEBI" id="CHEBI:58262"/>
        <dbReference type="EC" id="2.7.7.60"/>
    </reaction>
</comment>
<dbReference type="HAMAP" id="MF_00108">
    <property type="entry name" value="IspD"/>
    <property type="match status" value="1"/>
</dbReference>
<dbReference type="EMBL" id="SJPQ01000001">
    <property type="protein sequence ID" value="TWT90566.1"/>
    <property type="molecule type" value="Genomic_DNA"/>
</dbReference>
<dbReference type="Gene3D" id="3.90.550.10">
    <property type="entry name" value="Spore Coat Polysaccharide Biosynthesis Protein SpsA, Chain A"/>
    <property type="match status" value="1"/>
</dbReference>
<organism evidence="4 5">
    <name type="scientific">Pseudobythopirellula maris</name>
    <dbReference type="NCBI Taxonomy" id="2527991"/>
    <lineage>
        <taxon>Bacteria</taxon>
        <taxon>Pseudomonadati</taxon>
        <taxon>Planctomycetota</taxon>
        <taxon>Planctomycetia</taxon>
        <taxon>Pirellulales</taxon>
        <taxon>Lacipirellulaceae</taxon>
        <taxon>Pseudobythopirellula</taxon>
    </lineage>
</organism>